<dbReference type="InterPro" id="IPR001932">
    <property type="entry name" value="PPM-type_phosphatase-like_dom"/>
</dbReference>
<accession>A0A7I9VRA9</accession>
<dbReference type="Proteomes" id="UP000503640">
    <property type="component" value="Unassembled WGS sequence"/>
</dbReference>
<dbReference type="InterPro" id="IPR039248">
    <property type="entry name" value="Ptase_RsbX"/>
</dbReference>
<dbReference type="SUPFAM" id="SSF81606">
    <property type="entry name" value="PP2C-like"/>
    <property type="match status" value="1"/>
</dbReference>
<proteinExistence type="predicted"/>
<keyword evidence="3" id="KW-1185">Reference proteome</keyword>
<comment type="caution">
    <text evidence="2">The sequence shown here is derived from an EMBL/GenBank/DDBJ whole genome shotgun (WGS) entry which is preliminary data.</text>
</comment>
<dbReference type="RefSeq" id="WP_176067987.1">
    <property type="nucleotide sequence ID" value="NZ_BJTG01000009.1"/>
</dbReference>
<dbReference type="Pfam" id="PF07228">
    <property type="entry name" value="SpoIIE"/>
    <property type="match status" value="1"/>
</dbReference>
<dbReference type="PANTHER" id="PTHR35801:SF1">
    <property type="entry name" value="PHOSPHOSERINE PHOSPHATASE RSBX"/>
    <property type="match status" value="1"/>
</dbReference>
<gene>
    <name evidence="2" type="ORF">AMYX_37070</name>
</gene>
<evidence type="ECO:0000259" key="1">
    <source>
        <dbReference type="SMART" id="SM00331"/>
    </source>
</evidence>
<dbReference type="AlphaFoldDB" id="A0A7I9VRA9"/>
<evidence type="ECO:0000313" key="3">
    <source>
        <dbReference type="Proteomes" id="UP000503640"/>
    </source>
</evidence>
<dbReference type="EMBL" id="BJTG01000009">
    <property type="protein sequence ID" value="GEJ58966.1"/>
    <property type="molecule type" value="Genomic_DNA"/>
</dbReference>
<evidence type="ECO:0000313" key="2">
    <source>
        <dbReference type="EMBL" id="GEJ58966.1"/>
    </source>
</evidence>
<dbReference type="Gene3D" id="3.60.40.10">
    <property type="entry name" value="PPM-type phosphatase domain"/>
    <property type="match status" value="1"/>
</dbReference>
<dbReference type="InterPro" id="IPR036457">
    <property type="entry name" value="PPM-type-like_dom_sf"/>
</dbReference>
<sequence length="207" mass="20806">MSEAPGDAAVLDWAWAGAPLAGERESGDAHVVAAFAGGALVAVLDGLGHGPEAALASRAAARVLVAHAGEPVAALVERCHEALRPTRGAVMSVACFQEAEGAMTWVAVGNVEGILLRAAPAAARAREAIVARGGVVGYQLPPLRPVTLPVTAGDTLVLATDGIRSGFVAGLEVRGEPQQVADAIFAGYARGSDDALVLVARYLGGSS</sequence>
<dbReference type="PANTHER" id="PTHR35801">
    <property type="entry name" value="PHOSPHOSERINE PHOSPHATASE RSBX"/>
    <property type="match status" value="1"/>
</dbReference>
<name>A0A7I9VRA9_9BACT</name>
<organism evidence="2 3">
    <name type="scientific">Anaeromyxobacter diazotrophicus</name>
    <dbReference type="NCBI Taxonomy" id="2590199"/>
    <lineage>
        <taxon>Bacteria</taxon>
        <taxon>Pseudomonadati</taxon>
        <taxon>Myxococcota</taxon>
        <taxon>Myxococcia</taxon>
        <taxon>Myxococcales</taxon>
        <taxon>Cystobacterineae</taxon>
        <taxon>Anaeromyxobacteraceae</taxon>
        <taxon>Anaeromyxobacter</taxon>
    </lineage>
</organism>
<reference evidence="3" key="1">
    <citation type="journal article" date="2020" name="Appl. Environ. Microbiol.">
        <title>Diazotrophic Anaeromyxobacter Isolates from Soils.</title>
        <authorList>
            <person name="Masuda Y."/>
            <person name="Yamanaka H."/>
            <person name="Xu Z.X."/>
            <person name="Shiratori Y."/>
            <person name="Aono T."/>
            <person name="Amachi S."/>
            <person name="Senoo K."/>
            <person name="Itoh H."/>
        </authorList>
    </citation>
    <scope>NUCLEOTIDE SEQUENCE [LARGE SCALE GENOMIC DNA]</scope>
    <source>
        <strain evidence="3">R267</strain>
    </source>
</reference>
<protein>
    <submittedName>
        <fullName evidence="2">Stage II sporulation protein E</fullName>
    </submittedName>
</protein>
<dbReference type="SMART" id="SM00331">
    <property type="entry name" value="PP2C_SIG"/>
    <property type="match status" value="1"/>
</dbReference>
<feature type="domain" description="PPM-type phosphatase" evidence="1">
    <location>
        <begin position="10"/>
        <end position="202"/>
    </location>
</feature>